<evidence type="ECO:0000313" key="1">
    <source>
        <dbReference type="EMBL" id="GGC41978.1"/>
    </source>
</evidence>
<proteinExistence type="predicted"/>
<dbReference type="Proteomes" id="UP000637769">
    <property type="component" value="Unassembled WGS sequence"/>
</dbReference>
<keyword evidence="2" id="KW-1185">Reference proteome</keyword>
<protein>
    <submittedName>
        <fullName evidence="1">Uncharacterized protein</fullName>
    </submittedName>
</protein>
<comment type="caution">
    <text evidence="1">The sequence shown here is derived from an EMBL/GenBank/DDBJ whole genome shotgun (WGS) entry which is preliminary data.</text>
</comment>
<dbReference type="RefSeq" id="WP_188427564.1">
    <property type="nucleotide sequence ID" value="NZ_BMCH01000011.1"/>
</dbReference>
<name>A0ABQ1MKD2_9PROT</name>
<dbReference type="EMBL" id="BMCH01000011">
    <property type="protein sequence ID" value="GGC41978.1"/>
    <property type="molecule type" value="Genomic_DNA"/>
</dbReference>
<gene>
    <name evidence="1" type="ORF">GCM10007207_29120</name>
</gene>
<reference evidence="2" key="1">
    <citation type="journal article" date="2019" name="Int. J. Syst. Evol. Microbiol.">
        <title>The Global Catalogue of Microorganisms (GCM) 10K type strain sequencing project: providing services to taxonomists for standard genome sequencing and annotation.</title>
        <authorList>
            <consortium name="The Broad Institute Genomics Platform"/>
            <consortium name="The Broad Institute Genome Sequencing Center for Infectious Disease"/>
            <person name="Wu L."/>
            <person name="Ma J."/>
        </authorList>
    </citation>
    <scope>NUCLEOTIDE SEQUENCE [LARGE SCALE GENOMIC DNA]</scope>
    <source>
        <strain evidence="2">CCM 7132</strain>
    </source>
</reference>
<accession>A0ABQ1MKD2</accession>
<organism evidence="1 2">
    <name type="scientific">Asaia siamensis</name>
    <dbReference type="NCBI Taxonomy" id="110479"/>
    <lineage>
        <taxon>Bacteria</taxon>
        <taxon>Pseudomonadati</taxon>
        <taxon>Pseudomonadota</taxon>
        <taxon>Alphaproteobacteria</taxon>
        <taxon>Acetobacterales</taxon>
        <taxon>Acetobacteraceae</taxon>
        <taxon>Asaia</taxon>
    </lineage>
</organism>
<evidence type="ECO:0000313" key="2">
    <source>
        <dbReference type="Proteomes" id="UP000637769"/>
    </source>
</evidence>
<sequence>MTASREQLKRDILAELDRVADPHPMGSQDAYAARYVVRGASDRDMEIMFQKDAKSPPNLWCVASAVDADTIRELTPKEAPSNKLYVTVSSATGKPQYGRHSGLEKMPQLGQADLLCFKIDNLLALRRIIACLKVA</sequence>